<dbReference type="PROSITE" id="PS50801">
    <property type="entry name" value="STAS"/>
    <property type="match status" value="1"/>
</dbReference>
<evidence type="ECO:0000313" key="9">
    <source>
        <dbReference type="Proteomes" id="UP000315842"/>
    </source>
</evidence>
<evidence type="ECO:0000313" key="8">
    <source>
        <dbReference type="EMBL" id="GEA81048.1"/>
    </source>
</evidence>
<dbReference type="Proteomes" id="UP000315842">
    <property type="component" value="Unassembled WGS sequence"/>
</dbReference>
<dbReference type="Pfam" id="PF00916">
    <property type="entry name" value="Sulfate_transp"/>
    <property type="match status" value="1"/>
</dbReference>
<feature type="transmembrane region" description="Helical" evidence="6">
    <location>
        <begin position="409"/>
        <end position="442"/>
    </location>
</feature>
<evidence type="ECO:0000256" key="5">
    <source>
        <dbReference type="SAM" id="MobiDB-lite"/>
    </source>
</evidence>
<feature type="transmembrane region" description="Helical" evidence="6">
    <location>
        <begin position="158"/>
        <end position="176"/>
    </location>
</feature>
<dbReference type="AlphaFoldDB" id="A0A4Y3KDJ0"/>
<dbReference type="GO" id="GO:0016020">
    <property type="term" value="C:membrane"/>
    <property type="evidence" value="ECO:0007669"/>
    <property type="project" value="UniProtKB-SubCell"/>
</dbReference>
<name>A0A4Y3KDJ0_CELUD</name>
<dbReference type="InterPro" id="IPR011547">
    <property type="entry name" value="SLC26A/SulP_dom"/>
</dbReference>
<evidence type="ECO:0000256" key="3">
    <source>
        <dbReference type="ARBA" id="ARBA00022989"/>
    </source>
</evidence>
<dbReference type="CDD" id="cd07042">
    <property type="entry name" value="STAS_SulP_like_sulfate_transporter"/>
    <property type="match status" value="1"/>
</dbReference>
<feature type="transmembrane region" description="Helical" evidence="6">
    <location>
        <begin position="233"/>
        <end position="254"/>
    </location>
</feature>
<keyword evidence="2 6" id="KW-0812">Transmembrane</keyword>
<evidence type="ECO:0000256" key="1">
    <source>
        <dbReference type="ARBA" id="ARBA00004141"/>
    </source>
</evidence>
<dbReference type="EMBL" id="BJLP01000021">
    <property type="protein sequence ID" value="GEA81048.1"/>
    <property type="molecule type" value="Genomic_DNA"/>
</dbReference>
<feature type="transmembrane region" description="Helical" evidence="6">
    <location>
        <begin position="60"/>
        <end position="79"/>
    </location>
</feature>
<feature type="region of interest" description="Disordered" evidence="5">
    <location>
        <begin position="1"/>
        <end position="32"/>
    </location>
</feature>
<sequence length="599" mass="60925">MTATAPSAAPSSDHSSPTSSTDPAGSSSASDPWGTLRRLRALLPGRDDYTGLSRSWRRDLVAGLTVAVVALPLALGFGVSSGTGAAAGLVTAVVAGAVAAVLGGSHLQVSGPTGAMAVVLVPIVARYGPQWVPVVAIMAGGIVVLAGVLGLGRLVAYLPWPVVEGFTIGIGVVIALQQVPLALGTPKAEGENAALVAARTLAATDWSAAVAPLLLVALGVALVVGLPRLHRAVPASLVAVAVATVVAEVAHLDVQRIGALPSSLPAPHLPVVDLATTSALFSSALAVAALAALESLLSAHVADGMADDVPRTRPNRELVGQGVANVASGLFGGLPATGAIARTAVNVRTGARTRVSALSHAAVLALVVYAAAPLVGRIPVAVLAAVLLVTAARMVDLRAATAICRSGRAGALVLVATLVVTVAFDLVLAVEVGVAVAAVLSLRAVARSSGLHREDPPDEVLPANTERELLHEHIAVYRIDGALFFADVRRFLDELTAVTDVRVVVLRLSRVTVIDTSGAHALVQIVTDLERRGVVVLLKGLRPQHRRVAESIGVIAALRHESHLFDDLEAALDHARAHVRAARVPATMGSAAQPDGPHA</sequence>
<dbReference type="SUPFAM" id="SSF52091">
    <property type="entry name" value="SpoIIaa-like"/>
    <property type="match status" value="1"/>
</dbReference>
<feature type="transmembrane region" description="Helical" evidence="6">
    <location>
        <begin position="378"/>
        <end position="397"/>
    </location>
</feature>
<feature type="transmembrane region" description="Helical" evidence="6">
    <location>
        <begin position="131"/>
        <end position="151"/>
    </location>
</feature>
<feature type="compositionally biased region" description="Low complexity" evidence="5">
    <location>
        <begin position="1"/>
        <end position="31"/>
    </location>
</feature>
<organism evidence="8 9">
    <name type="scientific">Cellulomonas uda</name>
    <dbReference type="NCBI Taxonomy" id="1714"/>
    <lineage>
        <taxon>Bacteria</taxon>
        <taxon>Bacillati</taxon>
        <taxon>Actinomycetota</taxon>
        <taxon>Actinomycetes</taxon>
        <taxon>Micrococcales</taxon>
        <taxon>Cellulomonadaceae</taxon>
        <taxon>Cellulomonas</taxon>
    </lineage>
</organism>
<feature type="domain" description="STAS" evidence="7">
    <location>
        <begin position="464"/>
        <end position="575"/>
    </location>
</feature>
<keyword evidence="3 6" id="KW-1133">Transmembrane helix</keyword>
<keyword evidence="9" id="KW-1185">Reference proteome</keyword>
<dbReference type="Pfam" id="PF01740">
    <property type="entry name" value="STAS"/>
    <property type="match status" value="1"/>
</dbReference>
<feature type="transmembrane region" description="Helical" evidence="6">
    <location>
        <begin position="85"/>
        <end position="102"/>
    </location>
</feature>
<protein>
    <submittedName>
        <fullName evidence="8">Sulfate permease</fullName>
    </submittedName>
</protein>
<evidence type="ECO:0000256" key="2">
    <source>
        <dbReference type="ARBA" id="ARBA00022692"/>
    </source>
</evidence>
<proteinExistence type="predicted"/>
<comment type="subcellular location">
    <subcellularLocation>
        <location evidence="1">Membrane</location>
        <topology evidence="1">Multi-pass membrane protein</topology>
    </subcellularLocation>
</comment>
<gene>
    <name evidence="8" type="ORF">CUD01_14920</name>
</gene>
<accession>A0A4Y3KDJ0</accession>
<comment type="caution">
    <text evidence="8">The sequence shown here is derived from an EMBL/GenBank/DDBJ whole genome shotgun (WGS) entry which is preliminary data.</text>
</comment>
<dbReference type="InterPro" id="IPR001902">
    <property type="entry name" value="SLC26A/SulP_fam"/>
</dbReference>
<dbReference type="InterPro" id="IPR036513">
    <property type="entry name" value="STAS_dom_sf"/>
</dbReference>
<keyword evidence="4 6" id="KW-0472">Membrane</keyword>
<dbReference type="Gene3D" id="3.30.750.24">
    <property type="entry name" value="STAS domain"/>
    <property type="match status" value="1"/>
</dbReference>
<dbReference type="PANTHER" id="PTHR11814">
    <property type="entry name" value="SULFATE TRANSPORTER"/>
    <property type="match status" value="1"/>
</dbReference>
<feature type="transmembrane region" description="Helical" evidence="6">
    <location>
        <begin position="206"/>
        <end position="226"/>
    </location>
</feature>
<evidence type="ECO:0000259" key="7">
    <source>
        <dbReference type="PROSITE" id="PS50801"/>
    </source>
</evidence>
<feature type="transmembrane region" description="Helical" evidence="6">
    <location>
        <begin position="274"/>
        <end position="293"/>
    </location>
</feature>
<dbReference type="InterPro" id="IPR002645">
    <property type="entry name" value="STAS_dom"/>
</dbReference>
<dbReference type="GO" id="GO:0055085">
    <property type="term" value="P:transmembrane transport"/>
    <property type="evidence" value="ECO:0007669"/>
    <property type="project" value="InterPro"/>
</dbReference>
<evidence type="ECO:0000256" key="6">
    <source>
        <dbReference type="SAM" id="Phobius"/>
    </source>
</evidence>
<reference evidence="8 9" key="1">
    <citation type="submission" date="2019-06" db="EMBL/GenBank/DDBJ databases">
        <title>Whole genome shotgun sequence of Cellulomonas uda NBRC 3747.</title>
        <authorList>
            <person name="Hosoyama A."/>
            <person name="Uohara A."/>
            <person name="Ohji S."/>
            <person name="Ichikawa N."/>
        </authorList>
    </citation>
    <scope>NUCLEOTIDE SEQUENCE [LARGE SCALE GENOMIC DNA]</scope>
    <source>
        <strain evidence="8 9">NBRC 3747</strain>
    </source>
</reference>
<evidence type="ECO:0000256" key="4">
    <source>
        <dbReference type="ARBA" id="ARBA00023136"/>
    </source>
</evidence>